<keyword evidence="2" id="KW-1185">Reference proteome</keyword>
<reference evidence="1" key="2">
    <citation type="journal article" date="2004" name="Nature">
        <title>Finishing the euchromatic sequence of the human genome.</title>
        <authorList>
            <consortium name="International Human Genome Sequencing Consortium"/>
        </authorList>
    </citation>
    <scope>NUCLEOTIDE SEQUENCE [LARGE SCALE GENOMIC DNA]</scope>
</reference>
<dbReference type="Bgee" id="ENSG00000272414">
    <property type="expression patterns" value="Expressed in hindlimb stylopod muscle and 102 other cell types or tissues"/>
</dbReference>
<dbReference type="GeneCards" id="FAM47E-STBD1"/>
<sequence>MADRRRRLRPGTLAPVREGVNCRSSSYQRCWKCLILTGSWRTHGLIVRTPGKE</sequence>
<dbReference type="BioMuta" id="FAM47E-STBD1"/>
<accession>F6W5V1</accession>
<dbReference type="ChiTaRS" id="FAM47E-STBD1">
    <property type="organism name" value="human"/>
</dbReference>
<dbReference type="Ensembl" id="ENST00000509377.1">
    <property type="protein sequence ID" value="ENSP00000425528.2"/>
    <property type="gene ID" value="ENSG00000272414.6"/>
</dbReference>
<dbReference type="EMBL" id="AC034139">
    <property type="status" value="NOT_ANNOTATED_CDS"/>
    <property type="molecule type" value="Genomic_DNA"/>
</dbReference>
<reference evidence="1 2" key="3">
    <citation type="journal article" date="2005" name="Nature">
        <title>Generation and annotation of the DNA sequences of human chromosomes 2 and 4.</title>
        <authorList>
            <person name="Hillier L.W."/>
            <person name="Graves T.A."/>
            <person name="Fulton R.S."/>
            <person name="Fulton L.A."/>
            <person name="Pepin K.H."/>
            <person name="Minx P."/>
            <person name="Wagner-McPherson C."/>
            <person name="Layman D."/>
            <person name="Wylie K."/>
            <person name="Sekhon M."/>
            <person name="Becker M.C."/>
            <person name="Fewell G.A."/>
            <person name="Delehaunty K.D."/>
            <person name="Miner T.L."/>
            <person name="Nash W.E."/>
            <person name="Kremitzki C."/>
            <person name="Oddy L."/>
            <person name="Du H."/>
            <person name="Sun H."/>
            <person name="Bradshaw-Cordum H."/>
            <person name="Ali J."/>
            <person name="Carter J."/>
            <person name="Cordes M."/>
            <person name="Harris A."/>
            <person name="Isak A."/>
            <person name="van Brunt A."/>
            <person name="Nguyen C."/>
            <person name="Du F."/>
            <person name="Courtney L."/>
            <person name="Kalicki J."/>
            <person name="Ozersky P."/>
            <person name="Abbott S."/>
            <person name="Armstrong J."/>
            <person name="Belter E.A."/>
            <person name="Caruso L."/>
            <person name="Cedroni M."/>
            <person name="Cotton M."/>
            <person name="Davidson T."/>
            <person name="Desai A."/>
            <person name="Elliott G."/>
            <person name="Erb T."/>
            <person name="Fronick C."/>
            <person name="Gaige T."/>
            <person name="Haakenson W."/>
            <person name="Haglund K."/>
            <person name="Holmes A."/>
            <person name="Harkins R."/>
            <person name="Kim K."/>
            <person name="Kruchowski S.S."/>
            <person name="Strong C.M."/>
            <person name="Grewal N."/>
            <person name="Goyea E."/>
            <person name="Hou S."/>
            <person name="Levy A."/>
            <person name="Martinka S."/>
            <person name="Mead K."/>
            <person name="McLellan M.D."/>
            <person name="Meyer R."/>
            <person name="Randall-Maher J."/>
            <person name="Tomlinson C."/>
            <person name="Dauphin-Kohlberg S."/>
            <person name="Kozlowicz-Reilly A."/>
            <person name="Shah N."/>
            <person name="Swearengen-Shahid S."/>
            <person name="Snider J."/>
            <person name="Strong J.T."/>
            <person name="Thompson J."/>
            <person name="Yoakum M."/>
            <person name="Leonard S."/>
            <person name="Pearman C."/>
            <person name="Trani L."/>
            <person name="Radionenko M."/>
            <person name="Waligorski J.E."/>
            <person name="Wang C."/>
            <person name="Rock S.M."/>
            <person name="Tin-Wollam A.M."/>
            <person name="Maupin R."/>
            <person name="Latreille P."/>
            <person name="Wendl M.C."/>
            <person name="Yang S.P."/>
            <person name="Pohl C."/>
            <person name="Wallis J.W."/>
            <person name="Spieth J."/>
            <person name="Bieri T.A."/>
            <person name="Berkowicz N."/>
            <person name="Nelson J.O."/>
            <person name="Osborne J."/>
            <person name="Ding L."/>
            <person name="Meyer R."/>
            <person name="Sabo A."/>
            <person name="Shotland Y."/>
            <person name="Sinha P."/>
            <person name="Wohldmann P.E."/>
            <person name="Cook L.L."/>
            <person name="Hickenbotham M.T."/>
            <person name="Eldred J."/>
            <person name="Williams D."/>
            <person name="Jones T.A."/>
            <person name="She X."/>
            <person name="Ciccarelli F.D."/>
            <person name="Izaurralde E."/>
            <person name="Taylor J."/>
            <person name="Schmutz J."/>
            <person name="Myers R.M."/>
            <person name="Cox D.R."/>
            <person name="Huang X."/>
            <person name="McPherson J.D."/>
            <person name="Mardis E.R."/>
            <person name="Clifton S.W."/>
            <person name="Warren W.C."/>
            <person name="Chinwalla A.T."/>
            <person name="Eddy S.R."/>
            <person name="Marra M.A."/>
            <person name="Ovcharenko I."/>
            <person name="Furey T.S."/>
            <person name="Miller W."/>
            <person name="Eichler E.E."/>
            <person name="Bork P."/>
            <person name="Suyama M."/>
            <person name="Torrents D."/>
            <person name="Waterston R.H."/>
            <person name="Wilson R.K."/>
        </authorList>
    </citation>
    <scope>NUCLEOTIDE SEQUENCE [LARGE SCALE GENOMIC DNA]</scope>
</reference>
<organism evidence="1 2">
    <name type="scientific">Homo sapiens</name>
    <name type="common">Human</name>
    <dbReference type="NCBI Taxonomy" id="9606"/>
    <lineage>
        <taxon>Eukaryota</taxon>
        <taxon>Metazoa</taxon>
        <taxon>Chordata</taxon>
        <taxon>Craniata</taxon>
        <taxon>Vertebrata</taxon>
        <taxon>Euteleostomi</taxon>
        <taxon>Mammalia</taxon>
        <taxon>Eutheria</taxon>
        <taxon>Euarchontoglires</taxon>
        <taxon>Primates</taxon>
        <taxon>Haplorrhini</taxon>
        <taxon>Catarrhini</taxon>
        <taxon>Hominidae</taxon>
        <taxon>Homo</taxon>
    </lineage>
</organism>
<evidence type="ECO:0000313" key="1">
    <source>
        <dbReference type="Ensembl" id="ENSP00000425528.2"/>
    </source>
</evidence>
<proteinExistence type="predicted"/>
<name>F6W5V1_HUMAN</name>
<dbReference type="OpenTargets" id="ENSG00000272414"/>
<reference evidence="1" key="1">
    <citation type="journal article" date="2001" name="Nature">
        <title>Initial sequencing and analysis of the human genome.</title>
        <authorList>
            <consortium name="International Human Genome Sequencing Consortium"/>
            <person name="Lander E.S."/>
            <person name="Linton L.M."/>
            <person name="Birren B."/>
            <person name="Nusbaum C."/>
            <person name="Zody M.C."/>
            <person name="Baldwin J."/>
            <person name="Devon K."/>
            <person name="Dewar K."/>
            <person name="Doyle M."/>
            <person name="FitzHugh W."/>
            <person name="Funke R."/>
            <person name="Gage D."/>
            <person name="Harris K."/>
            <person name="Heaford A."/>
            <person name="Howland J."/>
            <person name="Kann L."/>
            <person name="Lehoczky J."/>
            <person name="LeVine R."/>
            <person name="McEwan P."/>
            <person name="McKernan K."/>
            <person name="Meldrim J."/>
            <person name="Mesirov J.P."/>
            <person name="Miranda C."/>
            <person name="Morris W."/>
            <person name="Naylor J."/>
            <person name="Raymond C."/>
            <person name="Rosetti M."/>
            <person name="Santos R."/>
            <person name="Sheridan A."/>
            <person name="Sougnez C."/>
            <person name="Stange-Thomann N."/>
            <person name="Stojanovic N."/>
            <person name="Subramanian A."/>
            <person name="Wyman D."/>
            <person name="Rogers J."/>
            <person name="Sulston J."/>
            <person name="Ainscough R."/>
            <person name="Beck S."/>
            <person name="Bentley D."/>
            <person name="Burton J."/>
            <person name="Clee C."/>
            <person name="Carter N."/>
            <person name="Coulson A."/>
            <person name="Deadman R."/>
            <person name="Deloukas P."/>
            <person name="Dunham A."/>
            <person name="Dunham I."/>
            <person name="Durbin R."/>
            <person name="French L."/>
            <person name="Grafham D."/>
            <person name="Gregory S."/>
            <person name="Hubbard T."/>
            <person name="Humphray S."/>
            <person name="Hunt A."/>
            <person name="Jones M."/>
            <person name="Lloyd C."/>
            <person name="McMurray A."/>
            <person name="Matthews L."/>
            <person name="Mercer S."/>
            <person name="Milne S."/>
            <person name="Mullikin J.C."/>
            <person name="Mungall A."/>
            <person name="Plumb R."/>
            <person name="Ross M."/>
            <person name="Shownkeen R."/>
            <person name="Sims S."/>
            <person name="Waterston R.H."/>
            <person name="Wilson R.K."/>
            <person name="Hillier L.W."/>
            <person name="McPherson J.D."/>
            <person name="Marra M.A."/>
            <person name="Mardis E.R."/>
            <person name="Fulton L.A."/>
            <person name="Chinwalla A.T."/>
            <person name="Pepin K.H."/>
            <person name="Gish W.R."/>
            <person name="Chissoe S.L."/>
            <person name="Wendl M.C."/>
            <person name="Delehaunty K.D."/>
            <person name="Miner T.L."/>
            <person name="Delehaunty A."/>
            <person name="Kramer J.B."/>
            <person name="Cook L.L."/>
            <person name="Fulton R.S."/>
            <person name="Johnson D.L."/>
            <person name="Minx P.J."/>
            <person name="Clifton S.W."/>
            <person name="Hawkins T."/>
            <person name="Branscomb E."/>
            <person name="Predki P."/>
            <person name="Richardson P."/>
            <person name="Wenning S."/>
            <person name="Slezak T."/>
            <person name="Doggett N."/>
            <person name="Cheng J.F."/>
            <person name="Olsen A."/>
            <person name="Lucas S."/>
            <person name="Elkin C."/>
            <person name="Uberbacher E."/>
            <person name="Frazier M."/>
            <person name="Gibbs R.A."/>
            <person name="Muzny D.M."/>
            <person name="Scherer S.E."/>
            <person name="Bouck J.B."/>
            <person name="Sodergren E.J."/>
            <person name="Worley K.C."/>
            <person name="Rives C.M."/>
            <person name="Gorrell J.H."/>
            <person name="Metzker M.L."/>
            <person name="Naylor S.L."/>
            <person name="Kucherlapati R.S."/>
            <person name="Nelson D.L."/>
            <person name="Weinstock G.M."/>
            <person name="Sakaki Y."/>
            <person name="Fujiyama A."/>
            <person name="Hattori M."/>
            <person name="Yada T."/>
            <person name="Toyoda A."/>
            <person name="Itoh T."/>
            <person name="Kawagoe C."/>
            <person name="Watanabe H."/>
            <person name="Totoki Y."/>
            <person name="Taylor T."/>
            <person name="Weissenbach J."/>
            <person name="Heilig R."/>
            <person name="Saurin W."/>
            <person name="Artiguenave F."/>
            <person name="Brottier P."/>
            <person name="Bruls T."/>
            <person name="Pelletier E."/>
            <person name="Robert C."/>
            <person name="Wincker P."/>
            <person name="Smith D.R."/>
            <person name="Doucette-Stamm L."/>
            <person name="Rubenfield M."/>
            <person name="Weinstock K."/>
            <person name="Lee H.M."/>
            <person name="Dubois J."/>
            <person name="Rosenthal A."/>
            <person name="Platzer M."/>
            <person name="Nyakatura G."/>
            <person name="Taudien S."/>
            <person name="Rump A."/>
            <person name="Yang H."/>
            <person name="Yu J."/>
            <person name="Wang J."/>
            <person name="Huang G."/>
            <person name="Gu J."/>
            <person name="Hood L."/>
            <person name="Rowen L."/>
            <person name="Madan A."/>
            <person name="Qin S."/>
            <person name="Davis R.W."/>
            <person name="Federspiel N.A."/>
            <person name="Abola A.P."/>
            <person name="Proctor M.J."/>
            <person name="Myers R.M."/>
            <person name="Schmutz J."/>
            <person name="Dickson M."/>
            <person name="Grimwood J."/>
            <person name="Cox D.R."/>
            <person name="Olson M.V."/>
            <person name="Kaul R."/>
            <person name="Raymond C."/>
            <person name="Shimizu N."/>
            <person name="Kawasaki K."/>
            <person name="Minoshima S."/>
            <person name="Evans G.A."/>
            <person name="Athanasiou M."/>
            <person name="Schultz R."/>
            <person name="Roe B.A."/>
            <person name="Chen F."/>
            <person name="Pan H."/>
            <person name="Ramser J."/>
            <person name="Lehrach H."/>
            <person name="Reinhardt R."/>
            <person name="McCombie W.R."/>
            <person name="de la Bastide M."/>
            <person name="Dedhia N."/>
            <person name="Blocker H."/>
            <person name="Hornischer K."/>
            <person name="Nordsiek G."/>
            <person name="Agarwala R."/>
            <person name="Aravind L."/>
            <person name="Bailey J.A."/>
            <person name="Bateman A."/>
            <person name="Batzoglou S."/>
            <person name="Birney E."/>
            <person name="Bork P."/>
            <person name="Brown D.G."/>
            <person name="Burge C.B."/>
            <person name="Cerutti L."/>
            <person name="Chen H.C."/>
            <person name="Church D."/>
            <person name="Clamp M."/>
            <person name="Copley R.R."/>
            <person name="Doerks T."/>
            <person name="Eddy S.R."/>
            <person name="Eichler E.E."/>
            <person name="Furey T.S."/>
            <person name="Galagan J."/>
            <person name="Gilbert J.G."/>
            <person name="Harmon C."/>
            <person name="Hayashizaki Y."/>
            <person name="Haussler D."/>
            <person name="Hermjakob H."/>
            <person name="Hokamp K."/>
            <person name="Jang W."/>
            <person name="Johnson L.S."/>
            <person name="Jones T.A."/>
            <person name="Kasif S."/>
            <person name="Kaspryzk A."/>
            <person name="Kennedy S."/>
            <person name="Kent W.J."/>
            <person name="Kitts P."/>
            <person name="Koonin E.V."/>
            <person name="Korf I."/>
            <person name="Kulp D."/>
            <person name="Lancet D."/>
            <person name="Lowe T.M."/>
            <person name="McLysaght A."/>
            <person name="Mikkelsen T."/>
            <person name="Moran J.V."/>
            <person name="Mulder N."/>
            <person name="Pollara V.J."/>
            <person name="Ponting C.P."/>
            <person name="Schuler G."/>
            <person name="Schultz J."/>
            <person name="Slater G."/>
            <person name="Smit A.F."/>
            <person name="Stupka E."/>
            <person name="Szustakowski J."/>
            <person name="Thierry-Mieg D."/>
            <person name="Thierry-Mieg J."/>
            <person name="Wagner L."/>
            <person name="Wallis J."/>
            <person name="Wheeler R."/>
            <person name="Williams A."/>
            <person name="Wolf Y.I."/>
            <person name="Wolfe K.H."/>
            <person name="Yang S.P."/>
            <person name="Yeh R.F."/>
            <person name="Collins F."/>
            <person name="Guyer M.S."/>
            <person name="Peterson J."/>
            <person name="Felsenfeld A."/>
            <person name="Wetterstrand K.A."/>
            <person name="Patrinos A."/>
            <person name="Morgan M.J."/>
            <person name="de Jong P."/>
            <person name="Catanese J.J."/>
            <person name="Osoegawa K."/>
            <person name="Shizuya H."/>
            <person name="Choi S."/>
            <person name="Chen Y.J."/>
        </authorList>
    </citation>
    <scope>NUCLEOTIDE SEQUENCE [LARGE SCALE GENOMIC DNA]</scope>
</reference>
<dbReference type="Ensembl" id="ENST00000651133.1">
    <property type="protein sequence ID" value="ENSP00000498232.1"/>
    <property type="gene ID" value="ENSG00000272414.6"/>
</dbReference>
<dbReference type="HGNC" id="HGNC:44667">
    <property type="gene designation" value="FAM47E-STBD1"/>
</dbReference>
<reference evidence="1" key="4">
    <citation type="submission" date="2025-05" db="UniProtKB">
        <authorList>
            <consortium name="Ensembl"/>
        </authorList>
    </citation>
    <scope>IDENTIFICATION</scope>
</reference>
<dbReference type="ExpressionAtlas" id="F6W5V1">
    <property type="expression patterns" value="baseline and differential"/>
</dbReference>
<gene>
    <name evidence="1" type="primary">FAM47E-STBD1</name>
</gene>
<dbReference type="VEuPathDB" id="HostDB:ENSG00000272414"/>
<protein>
    <submittedName>
        <fullName evidence="1">FAM47E-STBD1 readthrough</fullName>
    </submittedName>
</protein>
<evidence type="ECO:0000313" key="2">
    <source>
        <dbReference type="Proteomes" id="UP000005640"/>
    </source>
</evidence>
<dbReference type="AlphaFoldDB" id="F6W5V1"/>
<dbReference type="HOGENOM" id="CLU_3067986_0_0_1"/>
<dbReference type="Proteomes" id="UP000005640">
    <property type="component" value="Chromosome 4"/>
</dbReference>
<dbReference type="Ensembl" id="ENST00000514365.5">
    <property type="protein sequence ID" value="ENSP00000424458.1"/>
    <property type="gene ID" value="ENSG00000272414.6"/>
</dbReference>
<dbReference type="UCSC" id="uc062xly.1">
    <property type="organism name" value="human"/>
</dbReference>